<protein>
    <submittedName>
        <fullName evidence="2">ISNCY family transposase</fullName>
    </submittedName>
</protein>
<evidence type="ECO:0000313" key="3">
    <source>
        <dbReference type="Proteomes" id="UP000245647"/>
    </source>
</evidence>
<gene>
    <name evidence="2" type="ORF">DDR33_25025</name>
</gene>
<dbReference type="Pfam" id="PF13751">
    <property type="entry name" value="DDE_Tnp_1_6"/>
    <property type="match status" value="1"/>
</dbReference>
<dbReference type="AlphaFoldDB" id="A0A2U2P964"/>
<comment type="caution">
    <text evidence="2">The sequence shown here is derived from an EMBL/GenBank/DDBJ whole genome shotgun (WGS) entry which is preliminary data.</text>
</comment>
<name>A0A2U2P964_9SPHI</name>
<proteinExistence type="predicted"/>
<keyword evidence="3" id="KW-1185">Reference proteome</keyword>
<organism evidence="2 3">
    <name type="scientific">Pararcticibacter amylolyticus</name>
    <dbReference type="NCBI Taxonomy" id="2173175"/>
    <lineage>
        <taxon>Bacteria</taxon>
        <taxon>Pseudomonadati</taxon>
        <taxon>Bacteroidota</taxon>
        <taxon>Sphingobacteriia</taxon>
        <taxon>Sphingobacteriales</taxon>
        <taxon>Sphingobacteriaceae</taxon>
        <taxon>Pararcticibacter</taxon>
    </lineage>
</organism>
<dbReference type="PANTHER" id="PTHR33803">
    <property type="entry name" value="IS1478 TRANSPOSASE"/>
    <property type="match status" value="1"/>
</dbReference>
<dbReference type="EMBL" id="QEAS01000065">
    <property type="protein sequence ID" value="PWG77910.1"/>
    <property type="molecule type" value="Genomic_DNA"/>
</dbReference>
<dbReference type="OrthoDB" id="240727at2"/>
<dbReference type="NCBIfam" id="NF033593">
    <property type="entry name" value="transpos_ISNCY_1"/>
    <property type="match status" value="1"/>
</dbReference>
<sequence>MKMRLFTALSLKFEQPNWARNPEFGLLDTILEAHPELVQLIEEDVTRGSKRSNFGRQDTPSVEQIMRAALYKELKGLDYRELEFHQEDSRICEQFLQIDRYRPYSFQMYQKYISQVRAENLDKLCVELNKLAVSMGIEDLGKLRQDSTVVESDIHYPTNNSLVWDCIKESHRLLERLSEDLTRFRFTDYRTGAKRTYFKINNTKSGDKRIDLFNKQLQVMTRCINQLSNAVKKKSGCSLKVLATLMEMESFQVLMKQVLAMVSRKEVQGEAVPNEEKVFSIYQQHTDIIVKGGREVQFGHKVNLTGGKSGLILSSKVLRGNPADSTLYQQGLQQVISAYGVVPRDSACDGGYASAANKEAARQAGIMNIVFNKVTASMKNQVSSSSMETRLKKWRSGIEAVISNLKRGFKLRRCNWSGWQHFEAKVKWSVIGYNIRVMTAAVLDRMKGLQAAA</sequence>
<dbReference type="PANTHER" id="PTHR33803:SF3">
    <property type="entry name" value="BLL1974 PROTEIN"/>
    <property type="match status" value="1"/>
</dbReference>
<reference evidence="2 3" key="1">
    <citation type="submission" date="2018-04" db="EMBL/GenBank/DDBJ databases">
        <title>Pedobacter chongqingensis sp. nov., isolated from a rottenly hemp rope.</title>
        <authorList>
            <person name="Cai Y."/>
        </authorList>
    </citation>
    <scope>NUCLEOTIDE SEQUENCE [LARGE SCALE GENOMIC DNA]</scope>
    <source>
        <strain evidence="2 3">FJ4-8</strain>
    </source>
</reference>
<feature type="domain" description="Transposase DDE" evidence="1">
    <location>
        <begin position="362"/>
        <end position="438"/>
    </location>
</feature>
<dbReference type="InterPro" id="IPR025668">
    <property type="entry name" value="Tnp_DDE_dom"/>
</dbReference>
<accession>A0A2U2P964</accession>
<evidence type="ECO:0000259" key="1">
    <source>
        <dbReference type="Pfam" id="PF13751"/>
    </source>
</evidence>
<evidence type="ECO:0000313" key="2">
    <source>
        <dbReference type="EMBL" id="PWG77910.1"/>
    </source>
</evidence>
<dbReference type="Proteomes" id="UP000245647">
    <property type="component" value="Unassembled WGS sequence"/>
</dbReference>
<dbReference type="RefSeq" id="WP_109418504.1">
    <property type="nucleotide sequence ID" value="NZ_QEAS01000065.1"/>
</dbReference>